<feature type="transmembrane region" description="Helical" evidence="10">
    <location>
        <begin position="34"/>
        <end position="53"/>
    </location>
</feature>
<protein>
    <submittedName>
        <fullName evidence="12">General substrate transporter</fullName>
    </submittedName>
</protein>
<dbReference type="PANTHER" id="PTHR48022:SF64">
    <property type="entry name" value="MAJOR FACILITATOR SUPERFAMILY (MFS) PROFILE DOMAIN-CONTAINING PROTEIN"/>
    <property type="match status" value="1"/>
</dbReference>
<dbReference type="Gene3D" id="1.20.1250.20">
    <property type="entry name" value="MFS general substrate transporter like domains"/>
    <property type="match status" value="1"/>
</dbReference>
<comment type="catalytic activity">
    <reaction evidence="7">
        <text>myo-inositol(out) + H(+)(out) = myo-inositol(in) + H(+)(in)</text>
        <dbReference type="Rhea" id="RHEA:60364"/>
        <dbReference type="ChEBI" id="CHEBI:15378"/>
        <dbReference type="ChEBI" id="CHEBI:17268"/>
    </reaction>
</comment>
<accession>A0A1Y1UM04</accession>
<evidence type="ECO:0000256" key="5">
    <source>
        <dbReference type="ARBA" id="ARBA00022989"/>
    </source>
</evidence>
<dbReference type="RefSeq" id="XP_021872087.1">
    <property type="nucleotide sequence ID" value="XM_022018009.1"/>
</dbReference>
<evidence type="ECO:0000256" key="6">
    <source>
        <dbReference type="ARBA" id="ARBA00023136"/>
    </source>
</evidence>
<evidence type="ECO:0000256" key="9">
    <source>
        <dbReference type="SAM" id="MobiDB-lite"/>
    </source>
</evidence>
<dbReference type="PANTHER" id="PTHR48022">
    <property type="entry name" value="PLASTIDIC GLUCOSE TRANSPORTER 4"/>
    <property type="match status" value="1"/>
</dbReference>
<evidence type="ECO:0000256" key="8">
    <source>
        <dbReference type="RuleBase" id="RU003346"/>
    </source>
</evidence>
<dbReference type="InterPro" id="IPR050360">
    <property type="entry name" value="MFS_Sugar_Transporters"/>
</dbReference>
<feature type="transmembrane region" description="Helical" evidence="10">
    <location>
        <begin position="132"/>
        <end position="155"/>
    </location>
</feature>
<feature type="transmembrane region" description="Helical" evidence="10">
    <location>
        <begin position="406"/>
        <end position="431"/>
    </location>
</feature>
<feature type="transmembrane region" description="Helical" evidence="10">
    <location>
        <begin position="470"/>
        <end position="489"/>
    </location>
</feature>
<evidence type="ECO:0000256" key="4">
    <source>
        <dbReference type="ARBA" id="ARBA00022692"/>
    </source>
</evidence>
<feature type="transmembrane region" description="Helical" evidence="10">
    <location>
        <begin position="175"/>
        <end position="196"/>
    </location>
</feature>
<dbReference type="Proteomes" id="UP000193218">
    <property type="component" value="Unassembled WGS sequence"/>
</dbReference>
<comment type="similarity">
    <text evidence="2 8">Belongs to the major facilitator superfamily. Sugar transporter (TC 2.A.1.1) family.</text>
</comment>
<dbReference type="NCBIfam" id="TIGR00879">
    <property type="entry name" value="SP"/>
    <property type="match status" value="1"/>
</dbReference>
<dbReference type="InParanoid" id="A0A1Y1UM04"/>
<dbReference type="InterPro" id="IPR003663">
    <property type="entry name" value="Sugar/inositol_transpt"/>
</dbReference>
<feature type="compositionally biased region" description="Basic and acidic residues" evidence="9">
    <location>
        <begin position="529"/>
        <end position="544"/>
    </location>
</feature>
<evidence type="ECO:0000313" key="13">
    <source>
        <dbReference type="Proteomes" id="UP000193218"/>
    </source>
</evidence>
<name>A0A1Y1UM04_9TREE</name>
<evidence type="ECO:0000256" key="1">
    <source>
        <dbReference type="ARBA" id="ARBA00004141"/>
    </source>
</evidence>
<dbReference type="FunFam" id="1.20.1250.20:FF:000117">
    <property type="entry name" value="MFS hexose transporter"/>
    <property type="match status" value="1"/>
</dbReference>
<dbReference type="InterPro" id="IPR005828">
    <property type="entry name" value="MFS_sugar_transport-like"/>
</dbReference>
<keyword evidence="13" id="KW-1185">Reference proteome</keyword>
<keyword evidence="4 10" id="KW-0812">Transmembrane</keyword>
<feature type="region of interest" description="Disordered" evidence="9">
    <location>
        <begin position="523"/>
        <end position="544"/>
    </location>
</feature>
<feature type="transmembrane region" description="Helical" evidence="10">
    <location>
        <begin position="356"/>
        <end position="379"/>
    </location>
</feature>
<dbReference type="PROSITE" id="PS50850">
    <property type="entry name" value="MFS"/>
    <property type="match status" value="1"/>
</dbReference>
<organism evidence="12 13">
    <name type="scientific">Kockovaella imperatae</name>
    <dbReference type="NCBI Taxonomy" id="4999"/>
    <lineage>
        <taxon>Eukaryota</taxon>
        <taxon>Fungi</taxon>
        <taxon>Dikarya</taxon>
        <taxon>Basidiomycota</taxon>
        <taxon>Agaricomycotina</taxon>
        <taxon>Tremellomycetes</taxon>
        <taxon>Tremellales</taxon>
        <taxon>Cuniculitremaceae</taxon>
        <taxon>Kockovaella</taxon>
    </lineage>
</organism>
<dbReference type="GO" id="GO:0005351">
    <property type="term" value="F:carbohydrate:proton symporter activity"/>
    <property type="evidence" value="ECO:0007669"/>
    <property type="project" value="TreeGrafter"/>
</dbReference>
<evidence type="ECO:0000256" key="3">
    <source>
        <dbReference type="ARBA" id="ARBA00022448"/>
    </source>
</evidence>
<dbReference type="Pfam" id="PF00083">
    <property type="entry name" value="Sugar_tr"/>
    <property type="match status" value="1"/>
</dbReference>
<proteinExistence type="inferred from homology"/>
<feature type="domain" description="Major facilitator superfamily (MFS) profile" evidence="11">
    <location>
        <begin position="40"/>
        <end position="495"/>
    </location>
</feature>
<keyword evidence="3 8" id="KW-0813">Transport</keyword>
<dbReference type="GO" id="GO:0016020">
    <property type="term" value="C:membrane"/>
    <property type="evidence" value="ECO:0007669"/>
    <property type="project" value="UniProtKB-SubCell"/>
</dbReference>
<dbReference type="PROSITE" id="PS00216">
    <property type="entry name" value="SUGAR_TRANSPORT_1"/>
    <property type="match status" value="1"/>
</dbReference>
<evidence type="ECO:0000259" key="11">
    <source>
        <dbReference type="PROSITE" id="PS50850"/>
    </source>
</evidence>
<dbReference type="InterPro" id="IPR036259">
    <property type="entry name" value="MFS_trans_sf"/>
</dbReference>
<dbReference type="InterPro" id="IPR005829">
    <property type="entry name" value="Sugar_transporter_CS"/>
</dbReference>
<dbReference type="EMBL" id="NBSH01000004">
    <property type="protein sequence ID" value="ORX38165.1"/>
    <property type="molecule type" value="Genomic_DNA"/>
</dbReference>
<evidence type="ECO:0000256" key="2">
    <source>
        <dbReference type="ARBA" id="ARBA00010992"/>
    </source>
</evidence>
<gene>
    <name evidence="12" type="ORF">BD324DRAFT_649546</name>
</gene>
<dbReference type="GeneID" id="33559818"/>
<sequence length="544" mass="60729">MEHAGPVDGGTNQYREELNEILKNRDIKWYKGHYLKLNALLFLLVMTSMNNGYDGSMMNGLQTVENWQVFFHHPHGSVLGVFNAIQSIGGIVGLPLAPYLSERFGRRGALAIGDAVMLIGVILQTASQNVAMFIICRFFIGVGLAFACLAAPVLITELAFPTHRAPITALYNSSWYLGSILAAWITYGTFSIANTWSWRIPSLIQGFPSLLQILLLFLIIPESPRWLVDRGRFEEAHRVLTEYHCNGDDTDPLVELELREIRQAIHIEKEINRTVTYRSLFATKGNRRRMLAIIPYAFFSQWSGNGILSYYLNIALVSSGITSHASENLINGLLQLWNVITAYGGALSVDRLGRRPLWLTSAAGMCVAYTAITIAAALYEKSPVTGLYTQVDPPVTLHARTSAGHAVVAMFFIYYGFYNIAMSPLLVAYTVEILPFNLRAKGLFVMQECVNLSLVFNQYVNPIALPVLRWKYYCIYAAWIAVEFVWLYFTIIETKGPNGPLPLEEIAAIFDGEEAREEIARTQIAPAAQDDKSSGNEMEEKAAV</sequence>
<comment type="subcellular location">
    <subcellularLocation>
        <location evidence="1">Membrane</location>
        <topology evidence="1">Multi-pass membrane protein</topology>
    </subcellularLocation>
</comment>
<dbReference type="InterPro" id="IPR020846">
    <property type="entry name" value="MFS_dom"/>
</dbReference>
<keyword evidence="5 10" id="KW-1133">Transmembrane helix</keyword>
<evidence type="ECO:0000256" key="10">
    <source>
        <dbReference type="SAM" id="Phobius"/>
    </source>
</evidence>
<dbReference type="SUPFAM" id="SSF103473">
    <property type="entry name" value="MFS general substrate transporter"/>
    <property type="match status" value="1"/>
</dbReference>
<dbReference type="AlphaFoldDB" id="A0A1Y1UM04"/>
<reference evidence="12 13" key="1">
    <citation type="submission" date="2017-03" db="EMBL/GenBank/DDBJ databases">
        <title>Widespread Adenine N6-methylation of Active Genes in Fungi.</title>
        <authorList>
            <consortium name="DOE Joint Genome Institute"/>
            <person name="Mondo S.J."/>
            <person name="Dannebaum R.O."/>
            <person name="Kuo R.C."/>
            <person name="Louie K.B."/>
            <person name="Bewick A.J."/>
            <person name="Labutti K."/>
            <person name="Haridas S."/>
            <person name="Kuo A."/>
            <person name="Salamov A."/>
            <person name="Ahrendt S.R."/>
            <person name="Lau R."/>
            <person name="Bowen B.P."/>
            <person name="Lipzen A."/>
            <person name="Sullivan W."/>
            <person name="Andreopoulos W.B."/>
            <person name="Clum A."/>
            <person name="Lindquist E."/>
            <person name="Daum C."/>
            <person name="Northen T.R."/>
            <person name="Ramamoorthy G."/>
            <person name="Schmitz R.J."/>
            <person name="Gryganskyi A."/>
            <person name="Culley D."/>
            <person name="Magnuson J."/>
            <person name="James T.Y."/>
            <person name="O'Malley M.A."/>
            <person name="Stajich J.E."/>
            <person name="Spatafora J.W."/>
            <person name="Visel A."/>
            <person name="Grigoriev I.V."/>
        </authorList>
    </citation>
    <scope>NUCLEOTIDE SEQUENCE [LARGE SCALE GENOMIC DNA]</scope>
    <source>
        <strain evidence="12 13">NRRL Y-17943</strain>
    </source>
</reference>
<evidence type="ECO:0000313" key="12">
    <source>
        <dbReference type="EMBL" id="ORX38165.1"/>
    </source>
</evidence>
<dbReference type="OrthoDB" id="6133115at2759"/>
<keyword evidence="6 10" id="KW-0472">Membrane</keyword>
<feature type="transmembrane region" description="Helical" evidence="10">
    <location>
        <begin position="290"/>
        <end position="312"/>
    </location>
</feature>
<feature type="transmembrane region" description="Helical" evidence="10">
    <location>
        <begin position="73"/>
        <end position="96"/>
    </location>
</feature>
<evidence type="ECO:0000256" key="7">
    <source>
        <dbReference type="ARBA" id="ARBA00049119"/>
    </source>
</evidence>
<comment type="caution">
    <text evidence="12">The sequence shown here is derived from an EMBL/GenBank/DDBJ whole genome shotgun (WGS) entry which is preliminary data.</text>
</comment>
<feature type="transmembrane region" description="Helical" evidence="10">
    <location>
        <begin position="332"/>
        <end position="349"/>
    </location>
</feature>